<feature type="domain" description="DUF7507" evidence="2">
    <location>
        <begin position="248"/>
        <end position="357"/>
    </location>
</feature>
<dbReference type="EMBL" id="FOFZ01000062">
    <property type="protein sequence ID" value="SER82656.1"/>
    <property type="molecule type" value="Genomic_DNA"/>
</dbReference>
<accession>A0A1H9SC89</accession>
<proteinExistence type="predicted"/>
<evidence type="ECO:0000313" key="3">
    <source>
        <dbReference type="EMBL" id="SER82656.1"/>
    </source>
</evidence>
<sequence length="366" mass="38175">ASDLTTPAAVATTGTYYIRSEVATGCFIVKSVEVTVNPLPTLTVVNPAAVCSPSTVDITSNTVQTTNTGTTTKYYTTLALANAGAASDLTTPATVATTGTYYIRSEVATGCFIVKSVEVTVNTCTIVLLKESTLNNTGNCTSVDDTITYTFTLTNPGTTPITDITITDPLFEAPNPIIAISAPSGDANNNMILDISETWIYTATYAITQADIDLGSVTNQAKVNGLVLGSETVMGTSSTITRLCQDSDIAIVKTSDIQFGEERCATLIVGDLVTYTFTVSNTGNVSLSNVIVADPLSNLSTIALISGDANSNDILEVNETWIYTATYSVTQADIDTGNITNQASVNGTAPDTTVVTDQSGDSTEND</sequence>
<protein>
    <submittedName>
        <fullName evidence="3">Conserved repeat domain-containing protein</fullName>
    </submittedName>
</protein>
<keyword evidence="4" id="KW-1185">Reference proteome</keyword>
<feature type="domain" description="DUF7507" evidence="2">
    <location>
        <begin position="126"/>
        <end position="230"/>
    </location>
</feature>
<gene>
    <name evidence="3" type="ORF">SAMN05444355_1621</name>
</gene>
<feature type="non-terminal residue" evidence="3">
    <location>
        <position position="366"/>
    </location>
</feature>
<name>A0A1H9SC89_FLAFI</name>
<dbReference type="AlphaFoldDB" id="A0A1H9SC89"/>
<organism evidence="3 4">
    <name type="scientific">Flavobacterium frigoris</name>
    <dbReference type="NCBI Taxonomy" id="229204"/>
    <lineage>
        <taxon>Bacteria</taxon>
        <taxon>Pseudomonadati</taxon>
        <taxon>Bacteroidota</taxon>
        <taxon>Flavobacteriia</taxon>
        <taxon>Flavobacteriales</taxon>
        <taxon>Flavobacteriaceae</taxon>
        <taxon>Flavobacterium</taxon>
    </lineage>
</organism>
<evidence type="ECO:0000256" key="1">
    <source>
        <dbReference type="SAM" id="MobiDB-lite"/>
    </source>
</evidence>
<reference evidence="4" key="1">
    <citation type="submission" date="2016-10" db="EMBL/GenBank/DDBJ databases">
        <authorList>
            <person name="Varghese N."/>
            <person name="Submissions S."/>
        </authorList>
    </citation>
    <scope>NUCLEOTIDE SEQUENCE [LARGE SCALE GENOMIC DNA]</scope>
    <source>
        <strain evidence="4">DSM 15719</strain>
    </source>
</reference>
<feature type="region of interest" description="Disordered" evidence="1">
    <location>
        <begin position="343"/>
        <end position="366"/>
    </location>
</feature>
<feature type="non-terminal residue" evidence="3">
    <location>
        <position position="1"/>
    </location>
</feature>
<evidence type="ECO:0000259" key="2">
    <source>
        <dbReference type="Pfam" id="PF24346"/>
    </source>
</evidence>
<dbReference type="OrthoDB" id="9805017at2"/>
<dbReference type="Proteomes" id="UP000183658">
    <property type="component" value="Unassembled WGS sequence"/>
</dbReference>
<evidence type="ECO:0000313" key="4">
    <source>
        <dbReference type="Proteomes" id="UP000183658"/>
    </source>
</evidence>
<dbReference type="InterPro" id="IPR055354">
    <property type="entry name" value="DUF7507"/>
</dbReference>
<dbReference type="InterPro" id="IPR047589">
    <property type="entry name" value="DUF11_rpt"/>
</dbReference>
<dbReference type="Pfam" id="PF24346">
    <property type="entry name" value="DUF7507"/>
    <property type="match status" value="2"/>
</dbReference>
<dbReference type="NCBIfam" id="TIGR01451">
    <property type="entry name" value="B_ant_repeat"/>
    <property type="match status" value="2"/>
</dbReference>